<dbReference type="EMBL" id="GCKF01034867">
    <property type="protein sequence ID" value="JAG97115.1"/>
    <property type="molecule type" value="Transcribed_RNA"/>
</dbReference>
<reference evidence="5" key="1">
    <citation type="submission" date="2015-03" db="EMBL/GenBank/DDBJ databases">
        <title>A transcriptome of Araucaria cunninghamii, an australian fine timber species.</title>
        <authorList>
            <person name="Jing Yi C.J.Y."/>
            <person name="Yin San L.Y.S."/>
            <person name="Abdul Karim S.S."/>
            <person name="Wan Azmi N.N."/>
            <person name="Hercus R.R."/>
            <person name="Croft L.L."/>
        </authorList>
    </citation>
    <scope>NUCLEOTIDE SEQUENCE</scope>
    <source>
        <strain evidence="5">MI0301</strain>
        <tissue evidence="5">Leaf</tissue>
    </source>
</reference>
<dbReference type="Gene3D" id="2.60.40.790">
    <property type="match status" value="1"/>
</dbReference>
<dbReference type="PANTHER" id="PTHR11527">
    <property type="entry name" value="HEAT-SHOCK PROTEIN 20 FAMILY MEMBER"/>
    <property type="match status" value="1"/>
</dbReference>
<dbReference type="InterPro" id="IPR031107">
    <property type="entry name" value="Small_HSP"/>
</dbReference>
<dbReference type="InterPro" id="IPR002068">
    <property type="entry name" value="A-crystallin/Hsp20_dom"/>
</dbReference>
<sequence length="135" mass="15222">MARSYMKDPLLHFTPLRFVMDESTGGQVDWLETPNAHIFKVNVSGMNKDDIKVQVEDGGILHIEGEGVKEENKTEGVWHCLERGRGGFSRQFSLPENVKMDHVKAQVENGLLTVVVPKDSNPKSRLRKIHVSSKL</sequence>
<evidence type="ECO:0000256" key="3">
    <source>
        <dbReference type="RuleBase" id="RU003616"/>
    </source>
</evidence>
<dbReference type="AlphaFoldDB" id="A0A0D6R5E6"/>
<dbReference type="Pfam" id="PF00011">
    <property type="entry name" value="HSP20"/>
    <property type="match status" value="1"/>
</dbReference>
<evidence type="ECO:0000259" key="4">
    <source>
        <dbReference type="PROSITE" id="PS01031"/>
    </source>
</evidence>
<organism evidence="5">
    <name type="scientific">Araucaria cunninghamii</name>
    <name type="common">Hoop pine</name>
    <name type="synonym">Moreton Bay pine</name>
    <dbReference type="NCBI Taxonomy" id="56994"/>
    <lineage>
        <taxon>Eukaryota</taxon>
        <taxon>Viridiplantae</taxon>
        <taxon>Streptophyta</taxon>
        <taxon>Embryophyta</taxon>
        <taxon>Tracheophyta</taxon>
        <taxon>Spermatophyta</taxon>
        <taxon>Pinopsida</taxon>
        <taxon>Pinidae</taxon>
        <taxon>Conifers II</taxon>
        <taxon>Araucariales</taxon>
        <taxon>Araucariaceae</taxon>
        <taxon>Araucaria</taxon>
    </lineage>
</organism>
<dbReference type="EMBL" id="GCKF01034868">
    <property type="protein sequence ID" value="JAG97114.1"/>
    <property type="molecule type" value="Transcribed_RNA"/>
</dbReference>
<protein>
    <recommendedName>
        <fullName evidence="4">SHSP domain-containing protein</fullName>
    </recommendedName>
</protein>
<dbReference type="CDD" id="cd06472">
    <property type="entry name" value="ACD_ScHsp26_like"/>
    <property type="match status" value="1"/>
</dbReference>
<proteinExistence type="inferred from homology"/>
<dbReference type="EMBL" id="GCKF01034866">
    <property type="protein sequence ID" value="JAG97116.1"/>
    <property type="molecule type" value="Transcribed_RNA"/>
</dbReference>
<feature type="domain" description="SHSP" evidence="4">
    <location>
        <begin position="19"/>
        <end position="134"/>
    </location>
</feature>
<name>A0A0D6R5E6_ARACU</name>
<dbReference type="SUPFAM" id="SSF49764">
    <property type="entry name" value="HSP20-like chaperones"/>
    <property type="match status" value="1"/>
</dbReference>
<comment type="similarity">
    <text evidence="2 3">Belongs to the small heat shock protein (HSP20) family.</text>
</comment>
<accession>A0A0D6R5E6</accession>
<dbReference type="PROSITE" id="PS01031">
    <property type="entry name" value="SHSP"/>
    <property type="match status" value="1"/>
</dbReference>
<dbReference type="InterPro" id="IPR008978">
    <property type="entry name" value="HSP20-like_chaperone"/>
</dbReference>
<keyword evidence="1" id="KW-0346">Stress response</keyword>
<evidence type="ECO:0000313" key="5">
    <source>
        <dbReference type="EMBL" id="JAG97115.1"/>
    </source>
</evidence>
<evidence type="ECO:0000256" key="2">
    <source>
        <dbReference type="PROSITE-ProRule" id="PRU00285"/>
    </source>
</evidence>
<evidence type="ECO:0000256" key="1">
    <source>
        <dbReference type="ARBA" id="ARBA00023016"/>
    </source>
</evidence>